<evidence type="ECO:0000259" key="3">
    <source>
        <dbReference type="SMART" id="SM00857"/>
    </source>
</evidence>
<reference evidence="4 5" key="1">
    <citation type="submission" date="2024-03" db="EMBL/GenBank/DDBJ databases">
        <title>Pseudomonas juntendi.</title>
        <authorList>
            <person name="Liu Y."/>
        </authorList>
    </citation>
    <scope>NUCLEOTIDE SEQUENCE [LARGE SCALE GENOMIC DNA]</scope>
    <source>
        <strain evidence="4 5">L4046hy</strain>
    </source>
</reference>
<dbReference type="Pfam" id="PF00239">
    <property type="entry name" value="Resolvase"/>
    <property type="match status" value="1"/>
</dbReference>
<evidence type="ECO:0000256" key="1">
    <source>
        <dbReference type="ARBA" id="ARBA00023125"/>
    </source>
</evidence>
<accession>A0ABZ2JHF5</accession>
<keyword evidence="5" id="KW-1185">Reference proteome</keyword>
<evidence type="ECO:0000256" key="2">
    <source>
        <dbReference type="ARBA" id="ARBA00023172"/>
    </source>
</evidence>
<dbReference type="SUPFAM" id="SSF53041">
    <property type="entry name" value="Resolvase-like"/>
    <property type="match status" value="1"/>
</dbReference>
<dbReference type="InterPro" id="IPR050639">
    <property type="entry name" value="SSR_resolvase"/>
</dbReference>
<dbReference type="RefSeq" id="WP_338725032.1">
    <property type="nucleotide sequence ID" value="NZ_CP146690.1"/>
</dbReference>
<feature type="domain" description="Resolvase/invertase-type recombinase catalytic" evidence="3">
    <location>
        <begin position="3"/>
        <end position="138"/>
    </location>
</feature>
<protein>
    <submittedName>
        <fullName evidence="4">Recombinase family protein</fullName>
    </submittedName>
</protein>
<dbReference type="SMART" id="SM00857">
    <property type="entry name" value="Resolvase"/>
    <property type="match status" value="1"/>
</dbReference>
<dbReference type="PANTHER" id="PTHR30461:SF2">
    <property type="entry name" value="SERINE RECOMBINASE PINE-RELATED"/>
    <property type="match status" value="1"/>
</dbReference>
<keyword evidence="1" id="KW-0238">DNA-binding</keyword>
<keyword evidence="2" id="KW-0233">DNA recombination</keyword>
<organism evidence="4 5">
    <name type="scientific">Pseudomonas juntendi</name>
    <dbReference type="NCBI Taxonomy" id="2666183"/>
    <lineage>
        <taxon>Bacteria</taxon>
        <taxon>Pseudomonadati</taxon>
        <taxon>Pseudomonadota</taxon>
        <taxon>Gammaproteobacteria</taxon>
        <taxon>Pseudomonadales</taxon>
        <taxon>Pseudomonadaceae</taxon>
        <taxon>Pseudomonas</taxon>
    </lineage>
</organism>
<gene>
    <name evidence="4" type="ORF">V9385_08700</name>
</gene>
<dbReference type="InterPro" id="IPR006119">
    <property type="entry name" value="Resolv_N"/>
</dbReference>
<name>A0ABZ2JHF5_9PSED</name>
<dbReference type="PANTHER" id="PTHR30461">
    <property type="entry name" value="DNA-INVERTASE FROM LAMBDOID PROPHAGE"/>
    <property type="match status" value="1"/>
</dbReference>
<evidence type="ECO:0000313" key="4">
    <source>
        <dbReference type="EMBL" id="WWY22657.1"/>
    </source>
</evidence>
<dbReference type="CDD" id="cd00338">
    <property type="entry name" value="Ser_Recombinase"/>
    <property type="match status" value="1"/>
</dbReference>
<dbReference type="Gene3D" id="3.40.50.1390">
    <property type="entry name" value="Resolvase, N-terminal catalytic domain"/>
    <property type="match status" value="1"/>
</dbReference>
<dbReference type="Proteomes" id="UP001375228">
    <property type="component" value="Chromosome"/>
</dbReference>
<sequence length="275" mass="30282">MEVVAYYRVSTKGQGESGLGLEAQREYIKFAAEQHGWVVVAEFEDVGVSGGIHPLERPAGAKVFADGRPVVVAKLDRLSRDVEHIAGLMKRHEFRVATMPTADSFQLHIYAVLAEQERRFISERTKAALKSLEARAAAGDAEAVQKIENRTQALAKGRKQLNRVKGHTTQRQQADDRAALVKDAIELCVLKGASSLQAVADCLIARNISTARGGQWSPTTVMRVMQRLGLGLTKVTSPPCKLLRSYTSDVPRRTHPSSRYSEIVLYGPLRASQKH</sequence>
<dbReference type="EMBL" id="CP146691">
    <property type="protein sequence ID" value="WWY22657.1"/>
    <property type="molecule type" value="Genomic_DNA"/>
</dbReference>
<proteinExistence type="predicted"/>
<evidence type="ECO:0000313" key="5">
    <source>
        <dbReference type="Proteomes" id="UP001375228"/>
    </source>
</evidence>
<dbReference type="InterPro" id="IPR036162">
    <property type="entry name" value="Resolvase-like_N_sf"/>
</dbReference>